<proteinExistence type="predicted"/>
<protein>
    <submittedName>
        <fullName evidence="1">Uncharacterized protein</fullName>
    </submittedName>
</protein>
<accession>A0A2P5VVT0</accession>
<gene>
    <name evidence="1" type="ORF">GOBAR_AA37801</name>
</gene>
<organism evidence="1 2">
    <name type="scientific">Gossypium barbadense</name>
    <name type="common">Sea Island cotton</name>
    <name type="synonym">Hibiscus barbadensis</name>
    <dbReference type="NCBI Taxonomy" id="3634"/>
    <lineage>
        <taxon>Eukaryota</taxon>
        <taxon>Viridiplantae</taxon>
        <taxon>Streptophyta</taxon>
        <taxon>Embryophyta</taxon>
        <taxon>Tracheophyta</taxon>
        <taxon>Spermatophyta</taxon>
        <taxon>Magnoliopsida</taxon>
        <taxon>eudicotyledons</taxon>
        <taxon>Gunneridae</taxon>
        <taxon>Pentapetalae</taxon>
        <taxon>rosids</taxon>
        <taxon>malvids</taxon>
        <taxon>Malvales</taxon>
        <taxon>Malvaceae</taxon>
        <taxon>Malvoideae</taxon>
        <taxon>Gossypium</taxon>
    </lineage>
</organism>
<dbReference type="AlphaFoldDB" id="A0A2P5VVT0"/>
<dbReference type="EMBL" id="KZ670616">
    <property type="protein sequence ID" value="PPR82917.1"/>
    <property type="molecule type" value="Genomic_DNA"/>
</dbReference>
<evidence type="ECO:0000313" key="1">
    <source>
        <dbReference type="EMBL" id="PPR82917.1"/>
    </source>
</evidence>
<dbReference type="Proteomes" id="UP000239757">
    <property type="component" value="Unassembled WGS sequence"/>
</dbReference>
<reference evidence="1 2" key="1">
    <citation type="submission" date="2015-01" db="EMBL/GenBank/DDBJ databases">
        <title>Genome of allotetraploid Gossypium barbadense reveals genomic plasticity and fiber elongation in cotton evolution.</title>
        <authorList>
            <person name="Chen X."/>
            <person name="Liu X."/>
            <person name="Zhao B."/>
            <person name="Zheng H."/>
            <person name="Hu Y."/>
            <person name="Lu G."/>
            <person name="Yang C."/>
            <person name="Chen J."/>
            <person name="Shan C."/>
            <person name="Zhang L."/>
            <person name="Zhou Y."/>
            <person name="Wang L."/>
            <person name="Guo W."/>
            <person name="Bai Y."/>
            <person name="Ruan J."/>
            <person name="Shangguan X."/>
            <person name="Mao Y."/>
            <person name="Jiang J."/>
            <person name="Zhu Y."/>
            <person name="Lei J."/>
            <person name="Kang H."/>
            <person name="Chen S."/>
            <person name="He X."/>
            <person name="Wang R."/>
            <person name="Wang Y."/>
            <person name="Chen J."/>
            <person name="Wang L."/>
            <person name="Yu S."/>
            <person name="Wang B."/>
            <person name="Wei J."/>
            <person name="Song S."/>
            <person name="Lu X."/>
            <person name="Gao Z."/>
            <person name="Gu W."/>
            <person name="Deng X."/>
            <person name="Ma D."/>
            <person name="Wang S."/>
            <person name="Liang W."/>
            <person name="Fang L."/>
            <person name="Cai C."/>
            <person name="Zhu X."/>
            <person name="Zhou B."/>
            <person name="Zhang Y."/>
            <person name="Chen Z."/>
            <person name="Xu S."/>
            <person name="Zhu R."/>
            <person name="Wang S."/>
            <person name="Zhang T."/>
            <person name="Zhao G."/>
        </authorList>
    </citation>
    <scope>NUCLEOTIDE SEQUENCE [LARGE SCALE GENOMIC DNA]</scope>
    <source>
        <strain evidence="2">cv. Xinhai21</strain>
        <tissue evidence="1">Leaf</tissue>
    </source>
</reference>
<sequence length="145" mass="16487">MAPVRYPSTAKSGKLSLLCESSLTLCLPLKELRGLNLRTSPITQLHAWNGRAREWPHKPVSVTQPKVPPPYCPHLGYKQALPHSTGKGSLNLHFKYSLFDLQYRCGIISSLHVHHDEWLTLRCYPSCEIAVILKINDCQRSNRFL</sequence>
<evidence type="ECO:0000313" key="2">
    <source>
        <dbReference type="Proteomes" id="UP000239757"/>
    </source>
</evidence>
<name>A0A2P5VVT0_GOSBA</name>